<proteinExistence type="predicted"/>
<sequence>VDFGEGDRKAGQISVEAASASGGTLEVWIDDLEGNGTQIATLTIESTGSNSTWKDFEAAIDQLEGQHDLF</sequence>
<protein>
    <submittedName>
        <fullName evidence="2">CAZy families CBM6|GH43|CBM9 protein</fullName>
    </submittedName>
</protein>
<dbReference type="CDD" id="cd04084">
    <property type="entry name" value="CBM6_xylanase-like"/>
    <property type="match status" value="1"/>
</dbReference>
<evidence type="ECO:0000313" key="2">
    <source>
        <dbReference type="EMBL" id="AIA87265.1"/>
    </source>
</evidence>
<dbReference type="InterPro" id="IPR005084">
    <property type="entry name" value="CBM6"/>
</dbReference>
<dbReference type="Gene3D" id="2.60.120.260">
    <property type="entry name" value="Galactose-binding domain-like"/>
    <property type="match status" value="1"/>
</dbReference>
<reference evidence="2" key="1">
    <citation type="journal article" date="2013" name="Environ. Microbiol.">
        <title>Seasonally variable intestinal metagenomes of the red palm weevil (Rhynchophorus ferrugineus).</title>
        <authorList>
            <person name="Jia S."/>
            <person name="Zhang X."/>
            <person name="Zhang G."/>
            <person name="Yin A."/>
            <person name="Zhang S."/>
            <person name="Li F."/>
            <person name="Wang L."/>
            <person name="Zhao D."/>
            <person name="Yun Q."/>
            <person name="Tala"/>
            <person name="Wang J."/>
            <person name="Sun G."/>
            <person name="Baabdullah M."/>
            <person name="Yu X."/>
            <person name="Hu S."/>
            <person name="Al-Mssallem I.S."/>
            <person name="Yu J."/>
        </authorList>
    </citation>
    <scope>NUCLEOTIDE SEQUENCE</scope>
</reference>
<accession>A0A060C2I9</accession>
<evidence type="ECO:0000259" key="1">
    <source>
        <dbReference type="Pfam" id="PF03422"/>
    </source>
</evidence>
<feature type="domain" description="CBM6" evidence="1">
    <location>
        <begin position="2"/>
        <end position="69"/>
    </location>
</feature>
<feature type="non-terminal residue" evidence="2">
    <location>
        <position position="70"/>
    </location>
</feature>
<organism evidence="2">
    <name type="scientific">uncultured Cytophaga sp</name>
    <dbReference type="NCBI Taxonomy" id="160238"/>
    <lineage>
        <taxon>Bacteria</taxon>
        <taxon>Pseudomonadati</taxon>
        <taxon>Bacteroidota</taxon>
        <taxon>Cytophagia</taxon>
        <taxon>Cytophagales</taxon>
        <taxon>Cytophagaceae</taxon>
        <taxon>Cytophaga</taxon>
        <taxon>environmental samples</taxon>
    </lineage>
</organism>
<dbReference type="Pfam" id="PF03422">
    <property type="entry name" value="CBM_6"/>
    <property type="match status" value="1"/>
</dbReference>
<dbReference type="AlphaFoldDB" id="A0A060C2I9"/>
<dbReference type="EMBL" id="KF119997">
    <property type="protein sequence ID" value="AIA87265.1"/>
    <property type="molecule type" value="Genomic_DNA"/>
</dbReference>
<name>A0A060C2I9_9BACT</name>
<dbReference type="InterPro" id="IPR008979">
    <property type="entry name" value="Galactose-bd-like_sf"/>
</dbReference>
<dbReference type="SUPFAM" id="SSF49785">
    <property type="entry name" value="Galactose-binding domain-like"/>
    <property type="match status" value="1"/>
</dbReference>
<feature type="non-terminal residue" evidence="2">
    <location>
        <position position="1"/>
    </location>
</feature>
<dbReference type="GO" id="GO:0030246">
    <property type="term" value="F:carbohydrate binding"/>
    <property type="evidence" value="ECO:0007669"/>
    <property type="project" value="InterPro"/>
</dbReference>